<evidence type="ECO:0000256" key="9">
    <source>
        <dbReference type="ARBA" id="ARBA00023310"/>
    </source>
</evidence>
<comment type="similarity">
    <text evidence="2">Belongs to the ATPase g subunit family.</text>
</comment>
<dbReference type="EMBL" id="GL349440">
    <property type="protein sequence ID" value="KNC56072.1"/>
    <property type="molecule type" value="Genomic_DNA"/>
</dbReference>
<evidence type="ECO:0000313" key="10">
    <source>
        <dbReference type="EMBL" id="KNC56072.1"/>
    </source>
</evidence>
<keyword evidence="5" id="KW-0375">Hydrogen ion transport</keyword>
<evidence type="ECO:0000313" key="11">
    <source>
        <dbReference type="Proteomes" id="UP000054408"/>
    </source>
</evidence>
<keyword evidence="6" id="KW-0406">Ion transport</keyword>
<name>A0A0L0DVA1_THETB</name>
<evidence type="ECO:0000256" key="6">
    <source>
        <dbReference type="ARBA" id="ARBA00023065"/>
    </source>
</evidence>
<keyword evidence="9" id="KW-0066">ATP synthesis</keyword>
<evidence type="ECO:0000256" key="5">
    <source>
        <dbReference type="ARBA" id="ARBA00022781"/>
    </source>
</evidence>
<sequence>MNAVTSVLSKVGSSVLSASATLNAAGKGMTSSQPSVNALEFAGNQLKNMPQRWQACQAEMAANSSSGTVGEAATKVAYGIQVVGAFFLGEIVGRGSLIGYNVE</sequence>
<keyword evidence="7" id="KW-0496">Mitochondrion</keyword>
<dbReference type="GO" id="GO:0015986">
    <property type="term" value="P:proton motive force-driven ATP synthesis"/>
    <property type="evidence" value="ECO:0007669"/>
    <property type="project" value="InterPro"/>
</dbReference>
<evidence type="ECO:0000256" key="8">
    <source>
        <dbReference type="ARBA" id="ARBA00023136"/>
    </source>
</evidence>
<evidence type="ECO:0000256" key="4">
    <source>
        <dbReference type="ARBA" id="ARBA00022547"/>
    </source>
</evidence>
<evidence type="ECO:0000256" key="1">
    <source>
        <dbReference type="ARBA" id="ARBA00004325"/>
    </source>
</evidence>
<dbReference type="Pfam" id="PF04718">
    <property type="entry name" value="ATP-synt_G"/>
    <property type="match status" value="1"/>
</dbReference>
<dbReference type="OrthoDB" id="437at2759"/>
<accession>A0A0L0DVA1</accession>
<dbReference type="GeneID" id="25561795"/>
<keyword evidence="8" id="KW-0472">Membrane</keyword>
<dbReference type="RefSeq" id="XP_013761116.1">
    <property type="nucleotide sequence ID" value="XM_013905662.1"/>
</dbReference>
<evidence type="ECO:0000256" key="7">
    <source>
        <dbReference type="ARBA" id="ARBA00023128"/>
    </source>
</evidence>
<proteinExistence type="inferred from homology"/>
<protein>
    <submittedName>
        <fullName evidence="10">Uncharacterized protein</fullName>
    </submittedName>
</protein>
<reference evidence="10 11" key="1">
    <citation type="submission" date="2010-05" db="EMBL/GenBank/DDBJ databases">
        <title>The Genome Sequence of Thecamonas trahens ATCC 50062.</title>
        <authorList>
            <consortium name="The Broad Institute Genome Sequencing Platform"/>
            <person name="Russ C."/>
            <person name="Cuomo C."/>
            <person name="Shea T."/>
            <person name="Young S.K."/>
            <person name="Zeng Q."/>
            <person name="Koehrsen M."/>
            <person name="Haas B."/>
            <person name="Borodovsky M."/>
            <person name="Guigo R."/>
            <person name="Alvarado L."/>
            <person name="Berlin A."/>
            <person name="Bochicchio J."/>
            <person name="Borenstein D."/>
            <person name="Chapman S."/>
            <person name="Chen Z."/>
            <person name="Freedman E."/>
            <person name="Gellesch M."/>
            <person name="Goldberg J."/>
            <person name="Griggs A."/>
            <person name="Gujja S."/>
            <person name="Heilman E."/>
            <person name="Heiman D."/>
            <person name="Hepburn T."/>
            <person name="Howarth C."/>
            <person name="Jen D."/>
            <person name="Larson L."/>
            <person name="Mehta T."/>
            <person name="Park D."/>
            <person name="Pearson M."/>
            <person name="Roberts A."/>
            <person name="Saif S."/>
            <person name="Shenoy N."/>
            <person name="Sisk P."/>
            <person name="Stolte C."/>
            <person name="Sykes S."/>
            <person name="Thomson T."/>
            <person name="Walk T."/>
            <person name="White J."/>
            <person name="Yandava C."/>
            <person name="Burger G."/>
            <person name="Gray M.W."/>
            <person name="Holland P.W.H."/>
            <person name="King N."/>
            <person name="Lang F.B.F."/>
            <person name="Roger A.J."/>
            <person name="Ruiz-Trillo I."/>
            <person name="Lander E."/>
            <person name="Nusbaum C."/>
        </authorList>
    </citation>
    <scope>NUCLEOTIDE SEQUENCE [LARGE SCALE GENOMIC DNA]</scope>
    <source>
        <strain evidence="10 11">ATCC 50062</strain>
    </source>
</reference>
<dbReference type="GO" id="GO:0015078">
    <property type="term" value="F:proton transmembrane transporter activity"/>
    <property type="evidence" value="ECO:0007669"/>
    <property type="project" value="InterPro"/>
</dbReference>
<keyword evidence="3" id="KW-0813">Transport</keyword>
<dbReference type="InterPro" id="IPR006808">
    <property type="entry name" value="ATP_synth_F0_gsu_mt"/>
</dbReference>
<keyword evidence="11" id="KW-1185">Reference proteome</keyword>
<dbReference type="GO" id="GO:0031966">
    <property type="term" value="C:mitochondrial membrane"/>
    <property type="evidence" value="ECO:0007669"/>
    <property type="project" value="UniProtKB-SubCell"/>
</dbReference>
<dbReference type="AlphaFoldDB" id="A0A0L0DVA1"/>
<gene>
    <name evidence="10" type="ORF">AMSG_02084</name>
</gene>
<dbReference type="Proteomes" id="UP000054408">
    <property type="component" value="Unassembled WGS sequence"/>
</dbReference>
<organism evidence="10 11">
    <name type="scientific">Thecamonas trahens ATCC 50062</name>
    <dbReference type="NCBI Taxonomy" id="461836"/>
    <lineage>
        <taxon>Eukaryota</taxon>
        <taxon>Apusozoa</taxon>
        <taxon>Apusomonadida</taxon>
        <taxon>Apusomonadidae</taxon>
        <taxon>Thecamonas</taxon>
    </lineage>
</organism>
<keyword evidence="4" id="KW-0138">CF(0)</keyword>
<evidence type="ECO:0000256" key="2">
    <source>
        <dbReference type="ARBA" id="ARBA00005699"/>
    </source>
</evidence>
<evidence type="ECO:0000256" key="3">
    <source>
        <dbReference type="ARBA" id="ARBA00022448"/>
    </source>
</evidence>
<comment type="subcellular location">
    <subcellularLocation>
        <location evidence="1">Mitochondrion membrane</location>
    </subcellularLocation>
</comment>
<dbReference type="GO" id="GO:0045259">
    <property type="term" value="C:proton-transporting ATP synthase complex"/>
    <property type="evidence" value="ECO:0007669"/>
    <property type="project" value="UniProtKB-KW"/>
</dbReference>